<feature type="region of interest" description="Disordered" evidence="1">
    <location>
        <begin position="1658"/>
        <end position="1814"/>
    </location>
</feature>
<comment type="caution">
    <text evidence="2">The sequence shown here is derived from an EMBL/GenBank/DDBJ whole genome shotgun (WGS) entry which is preliminary data.</text>
</comment>
<dbReference type="SUPFAM" id="SSF49785">
    <property type="entry name" value="Galactose-binding domain-like"/>
    <property type="match status" value="1"/>
</dbReference>
<evidence type="ECO:0000313" key="3">
    <source>
        <dbReference type="Proteomes" id="UP000289738"/>
    </source>
</evidence>
<sequence length="1814" mass="204954">MEVELEPRVKALPYKVKAMSRESPSQKALHVLDTDLRTHWSTATNTKEWILLELDEPCLLSHIRIYNKSVLEWEIAVGLRYKPETFQKVRPRCEAPRRDMIYPTNYIPCRYVRISCLRGNPIAIFFVQLIGVSVVGLEPEFQPVVNYLLPHIISHKQDPHDMHLQLLRDLTSRLLVFLPQLEADLTTFPDSPESSLRFISMLAGPLYPILHVVNERTSSKPSGNITDLDISKSSQPSTALTVSSNFEPRRSRSTSPLILSAHRAIVFRPDAIFVLLRKAYKDSDLGSVCRTAARIMQKFINPDTDQNVSNPQNDILSISEEKSKLELSSSFTLFDYSSLFGEEFRMPDEPWDCSYLNILDIAALEEGILNVLFSCASQPVLCSKLAERASDFWAVLPLVQALLPALRPLVSNPFEIVDETFSLWKQPIVQQALSQIVATATSDAYRPLLHACAGYLSSYSPSHARAACVLIDLCSGVLAPWMTQVIAKVDLALELMEDLLGVIQDAHNSLVRARAALKYILLALSGHMDDILGKYKEVKHRILFLVEMLEPFLDPAIAVSKSKIAFGNLPASFQEKQEHNCMIALNIIRIAVQKPAVLPSLESEWRHGSVAPSVLLSILEPHMPLPPDVDLCKSASKPAEPETVLSPLSSVFNGSSGFSKPNGQDESDGKSDVSETAGKSDSIEDRNLLFAPLELQNIALTKFSSIPSQNNSVANFGDMSAESSQMVEKHSTDVLLNDGRGFDYLNLQADYFQLLNYHDCELRASEFKRLALDFHSRSDITVESHDAAIDALLLAAECYVNPYFMLSIGASSKLVDLFNINARKTLQFHNIKQLNKASGTNKANLETVANLEGKRDKLVFHILLEAAELDRKYHSTVSDGEDCPYFTEGFDEQVIKLSPHDIQYADALTLVRQNQALLCSFLIQRLRRDQISMHEILLQSLLYFLHSGTKLYCPPEHVIDIILKYAEDLNKMVSSFHQQLKEGSLHLAQERTQGVERRWLLLQQLVIASSGGDDKEKLITKIQNNCLSGNLIPFSAWMQRISQFSCSPYPLVRFLGWMAVSRNAKQYMKDRMFLASDLSQLSHLLSIFADDLAVVDGVVDGKYKDVKLEDSRGEHDSSAKREFEQCNQNRKDNSFRAIYPELWKFFPNVKKQFETFGEAILEAVGLQLRSVSSALVPDVLCWFSELCSWPFSFASSIGNENLKGYNAKNARAIILYILESIIVEHMEAMVPETPKLVQVLVSLSSSTYCDVSFLESVLRILRPIISYSLSKISHDARLSDGASCLNFEELCFNVLFDKIKQKNEIEGNSDDNGYNVALAIFILASIFPDLSIHYKRDFLQCLLNWANFPDIEPTTSFYDYLKGLINELNPAIERCWNLHHQLTRKLTITAAECVVYLKSLTSVSQKFKSTEDYENSSPVKSSELSTHHWTTDGKLGDIEKRTCQVLCRFRDEGDEAKMALKEVISSSSPKYCDPEFANTRESILQVLSNLTAVHSYFDIFSNKIDQDDMEVEEAELELDIIQKENTLPKQTKDAKDGNQIQSLPALEKDVSRLQQIRECIRSLEKSKLKEDILARRQKKLLIRHARQKYLEEATLREAELLQELDRERAAEMEKELERQRLLEIERAKTRELRHNLDMEKERNTQFMQRELQREIEQAESGLRTSRRDYPSSTHSSRPRERFRERENGRSSIEGSTRAGSGSLQPEIPSTSSSIGGSPSIVVSGSRSFPIQPTILRSRDSQDDSSSLYEENADGSRDSGDTGSIGDPELVSAFDGQSSAYGSQRHGSRGSKSRQLGERRERDNRREGKWERKHS</sequence>
<feature type="compositionally biased region" description="Low complexity" evidence="1">
    <location>
        <begin position="1707"/>
        <end position="1727"/>
    </location>
</feature>
<accession>A0A444XES2</accession>
<evidence type="ECO:0000313" key="2">
    <source>
        <dbReference type="EMBL" id="RYQ88097.1"/>
    </source>
</evidence>
<feature type="compositionally biased region" description="Basic and acidic residues" evidence="1">
    <location>
        <begin position="1794"/>
        <end position="1814"/>
    </location>
</feature>
<dbReference type="PANTHER" id="PTHR35833">
    <property type="entry name" value="GALACTOSE-BINDING DOMAIN-LIKE, ARMADILLO-TYPE FOLD PROTEIN-RELATED"/>
    <property type="match status" value="1"/>
</dbReference>
<evidence type="ECO:0000256" key="1">
    <source>
        <dbReference type="SAM" id="MobiDB-lite"/>
    </source>
</evidence>
<protein>
    <submittedName>
        <fullName evidence="2">Uncharacterized protein</fullName>
    </submittedName>
</protein>
<dbReference type="PANTHER" id="PTHR35833:SF1">
    <property type="entry name" value="GALACTOSE-BINDING DOMAIN-CONTAINING PROTEIN"/>
    <property type="match status" value="1"/>
</dbReference>
<dbReference type="Gene3D" id="2.60.120.260">
    <property type="entry name" value="Galactose-binding domain-like"/>
    <property type="match status" value="1"/>
</dbReference>
<reference evidence="2 3" key="1">
    <citation type="submission" date="2019-01" db="EMBL/GenBank/DDBJ databases">
        <title>Sequencing of cultivated peanut Arachis hypogaea provides insights into genome evolution and oil improvement.</title>
        <authorList>
            <person name="Chen X."/>
        </authorList>
    </citation>
    <scope>NUCLEOTIDE SEQUENCE [LARGE SCALE GENOMIC DNA]</scope>
    <source>
        <strain evidence="3">cv. Fuhuasheng</strain>
        <tissue evidence="2">Leaves</tissue>
    </source>
</reference>
<keyword evidence="3" id="KW-1185">Reference proteome</keyword>
<name>A0A444XES2_ARAHY</name>
<feature type="region of interest" description="Disordered" evidence="1">
    <location>
        <begin position="630"/>
        <end position="680"/>
    </location>
</feature>
<gene>
    <name evidence="2" type="ORF">Ahy_B09g095505</name>
</gene>
<organism evidence="2 3">
    <name type="scientific">Arachis hypogaea</name>
    <name type="common">Peanut</name>
    <dbReference type="NCBI Taxonomy" id="3818"/>
    <lineage>
        <taxon>Eukaryota</taxon>
        <taxon>Viridiplantae</taxon>
        <taxon>Streptophyta</taxon>
        <taxon>Embryophyta</taxon>
        <taxon>Tracheophyta</taxon>
        <taxon>Spermatophyta</taxon>
        <taxon>Magnoliopsida</taxon>
        <taxon>eudicotyledons</taxon>
        <taxon>Gunneridae</taxon>
        <taxon>Pentapetalae</taxon>
        <taxon>rosids</taxon>
        <taxon>fabids</taxon>
        <taxon>Fabales</taxon>
        <taxon>Fabaceae</taxon>
        <taxon>Papilionoideae</taxon>
        <taxon>50 kb inversion clade</taxon>
        <taxon>dalbergioids sensu lato</taxon>
        <taxon>Dalbergieae</taxon>
        <taxon>Pterocarpus clade</taxon>
        <taxon>Arachis</taxon>
    </lineage>
</organism>
<dbReference type="InterPro" id="IPR016024">
    <property type="entry name" value="ARM-type_fold"/>
</dbReference>
<proteinExistence type="predicted"/>
<feature type="compositionally biased region" description="Polar residues" evidence="1">
    <location>
        <begin position="1692"/>
        <end position="1703"/>
    </location>
</feature>
<dbReference type="SUPFAM" id="SSF48371">
    <property type="entry name" value="ARM repeat"/>
    <property type="match status" value="1"/>
</dbReference>
<dbReference type="Proteomes" id="UP000289738">
    <property type="component" value="Chromosome B09"/>
</dbReference>
<feature type="compositionally biased region" description="Basic and acidic residues" evidence="1">
    <location>
        <begin position="1677"/>
        <end position="1688"/>
    </location>
</feature>
<dbReference type="InterPro" id="IPR008979">
    <property type="entry name" value="Galactose-bd-like_sf"/>
</dbReference>
<feature type="compositionally biased region" description="Polar residues" evidence="1">
    <location>
        <begin position="646"/>
        <end position="664"/>
    </location>
</feature>
<dbReference type="EMBL" id="SDMP01000019">
    <property type="protein sequence ID" value="RYQ88097.1"/>
    <property type="molecule type" value="Genomic_DNA"/>
</dbReference>